<feature type="signal peptide" evidence="10">
    <location>
        <begin position="1"/>
        <end position="25"/>
    </location>
</feature>
<evidence type="ECO:0000313" key="13">
    <source>
        <dbReference type="Proteomes" id="UP001064489"/>
    </source>
</evidence>
<dbReference type="AlphaFoldDB" id="A0AAD5P6B8"/>
<keyword evidence="5" id="KW-0064">Aspartyl protease</keyword>
<evidence type="ECO:0000256" key="5">
    <source>
        <dbReference type="ARBA" id="ARBA00022750"/>
    </source>
</evidence>
<dbReference type="EMBL" id="JAJSOW010000001">
    <property type="protein sequence ID" value="KAI9199934.1"/>
    <property type="molecule type" value="Genomic_DNA"/>
</dbReference>
<feature type="domain" description="Peptidase A1" evidence="11">
    <location>
        <begin position="65"/>
        <end position="410"/>
    </location>
</feature>
<protein>
    <recommendedName>
        <fullName evidence="7">Aspartic proteinase Asp1</fullName>
    </recommendedName>
    <alternativeName>
        <fullName evidence="8">Nucellin-like protein</fullName>
    </alternativeName>
</protein>
<dbReference type="InterPro" id="IPR001461">
    <property type="entry name" value="Aspartic_peptidase_A1"/>
</dbReference>
<dbReference type="Pfam" id="PF14543">
    <property type="entry name" value="TAXi_N"/>
    <property type="match status" value="1"/>
</dbReference>
<dbReference type="CDD" id="cd05475">
    <property type="entry name" value="nucellin_like"/>
    <property type="match status" value="1"/>
</dbReference>
<keyword evidence="6" id="KW-0378">Hydrolase</keyword>
<keyword evidence="3 10" id="KW-0732">Signal</keyword>
<reference evidence="12" key="1">
    <citation type="journal article" date="2022" name="Plant J.">
        <title>Strategies of tolerance reflected in two North American maple genomes.</title>
        <authorList>
            <person name="McEvoy S.L."/>
            <person name="Sezen U.U."/>
            <person name="Trouern-Trend A."/>
            <person name="McMahon S.M."/>
            <person name="Schaberg P.G."/>
            <person name="Yang J."/>
            <person name="Wegrzyn J.L."/>
            <person name="Swenson N.G."/>
        </authorList>
    </citation>
    <scope>NUCLEOTIDE SEQUENCE</scope>
    <source>
        <strain evidence="12">91603</strain>
    </source>
</reference>
<keyword evidence="2" id="KW-0645">Protease</keyword>
<reference evidence="12" key="2">
    <citation type="submission" date="2023-02" db="EMBL/GenBank/DDBJ databases">
        <authorList>
            <person name="Swenson N.G."/>
            <person name="Wegrzyn J.L."/>
            <person name="Mcevoy S.L."/>
        </authorList>
    </citation>
    <scope>NUCLEOTIDE SEQUENCE</scope>
    <source>
        <strain evidence="12">91603</strain>
        <tissue evidence="12">Leaf</tissue>
    </source>
</reference>
<gene>
    <name evidence="12" type="ORF">LWI28_000533</name>
</gene>
<feature type="active site" evidence="9">
    <location>
        <position position="283"/>
    </location>
</feature>
<dbReference type="GO" id="GO:0006508">
    <property type="term" value="P:proteolysis"/>
    <property type="evidence" value="ECO:0007669"/>
    <property type="project" value="UniProtKB-KW"/>
</dbReference>
<dbReference type="InterPro" id="IPR033823">
    <property type="entry name" value="Nucellin"/>
</dbReference>
<dbReference type="Proteomes" id="UP001064489">
    <property type="component" value="Chromosome 9"/>
</dbReference>
<feature type="active site" evidence="9">
    <location>
        <position position="83"/>
    </location>
</feature>
<evidence type="ECO:0000259" key="11">
    <source>
        <dbReference type="PROSITE" id="PS51767"/>
    </source>
</evidence>
<evidence type="ECO:0000256" key="9">
    <source>
        <dbReference type="PIRSR" id="PIRSR601461-1"/>
    </source>
</evidence>
<dbReference type="InterPro" id="IPR033121">
    <property type="entry name" value="PEPTIDASE_A1"/>
</dbReference>
<dbReference type="InterPro" id="IPR021109">
    <property type="entry name" value="Peptidase_aspartic_dom_sf"/>
</dbReference>
<dbReference type="PROSITE" id="PS51767">
    <property type="entry name" value="PEPTIDASE_A1"/>
    <property type="match status" value="1"/>
</dbReference>
<evidence type="ECO:0000256" key="4">
    <source>
        <dbReference type="ARBA" id="ARBA00022737"/>
    </source>
</evidence>
<dbReference type="FunFam" id="2.40.70.10:FF:000027">
    <property type="entry name" value="Aspartic proteinase Asp1 isoform A"/>
    <property type="match status" value="1"/>
</dbReference>
<keyword evidence="13" id="KW-1185">Reference proteome</keyword>
<evidence type="ECO:0000256" key="3">
    <source>
        <dbReference type="ARBA" id="ARBA00022729"/>
    </source>
</evidence>
<organism evidence="12 13">
    <name type="scientific">Acer negundo</name>
    <name type="common">Box elder</name>
    <dbReference type="NCBI Taxonomy" id="4023"/>
    <lineage>
        <taxon>Eukaryota</taxon>
        <taxon>Viridiplantae</taxon>
        <taxon>Streptophyta</taxon>
        <taxon>Embryophyta</taxon>
        <taxon>Tracheophyta</taxon>
        <taxon>Spermatophyta</taxon>
        <taxon>Magnoliopsida</taxon>
        <taxon>eudicotyledons</taxon>
        <taxon>Gunneridae</taxon>
        <taxon>Pentapetalae</taxon>
        <taxon>rosids</taxon>
        <taxon>malvids</taxon>
        <taxon>Sapindales</taxon>
        <taxon>Sapindaceae</taxon>
        <taxon>Hippocastanoideae</taxon>
        <taxon>Acereae</taxon>
        <taxon>Acer</taxon>
    </lineage>
</organism>
<evidence type="ECO:0000256" key="1">
    <source>
        <dbReference type="ARBA" id="ARBA00007447"/>
    </source>
</evidence>
<name>A0AAD5P6B8_ACENE</name>
<dbReference type="InterPro" id="IPR032861">
    <property type="entry name" value="TAXi_N"/>
</dbReference>
<evidence type="ECO:0000256" key="7">
    <source>
        <dbReference type="ARBA" id="ARBA00068871"/>
    </source>
</evidence>
<comment type="similarity">
    <text evidence="1">Belongs to the peptidase A1 family.</text>
</comment>
<proteinExistence type="inferred from homology"/>
<dbReference type="Pfam" id="PF14541">
    <property type="entry name" value="TAXi_C"/>
    <property type="match status" value="1"/>
</dbReference>
<dbReference type="SUPFAM" id="SSF50630">
    <property type="entry name" value="Acid proteases"/>
    <property type="match status" value="1"/>
</dbReference>
<dbReference type="PANTHER" id="PTHR13683:SF227">
    <property type="entry name" value="EUKARYOTIC ASPARTYL PROTEASE FAMILY PROTEIN"/>
    <property type="match status" value="1"/>
</dbReference>
<dbReference type="InterPro" id="IPR032799">
    <property type="entry name" value="TAXi_C"/>
</dbReference>
<dbReference type="PANTHER" id="PTHR13683">
    <property type="entry name" value="ASPARTYL PROTEASES"/>
    <property type="match status" value="1"/>
</dbReference>
<feature type="chain" id="PRO_5042270768" description="Aspartic proteinase Asp1" evidence="10">
    <location>
        <begin position="26"/>
        <end position="461"/>
    </location>
</feature>
<evidence type="ECO:0000256" key="8">
    <source>
        <dbReference type="ARBA" id="ARBA00077656"/>
    </source>
</evidence>
<accession>A0AAD5P6B8</accession>
<evidence type="ECO:0000256" key="2">
    <source>
        <dbReference type="ARBA" id="ARBA00022670"/>
    </source>
</evidence>
<sequence>MEEKNKRMILVFFLVISAIFQVCFSAASQSQPPPKTRSTPSTAANRFGSSAVFRVTGNVYPLGYYSVSLEIGNPPKLYDLDIDTGSDLTWVQCDAPCKGCTKPRDALYNPRGNLVPCKHPLCSNIHLPANLHCETPDDQCDYEVEYADHGSSLGVLVIDHIPLRLTNGSVFGPRLAFGCGYDQRYPGSNLLPPTAGVLGLGHGKASIISQLHGLGVIRNVLGHCLSGHGGGFLFLGDDLVPSSGISWAPMSSTRLVKHYSAGPAELQFGGKATGVKGLQVVFDSGSSYTYFSSQAYKSTLDLVTRGLNGKPLKGTTEDGALPICWKGTKPFKAVRDVKDYFEPLLLSFSKNVQLHLPPENYLIVTRHGNVCLGILNGSEVGLENFNIIGDISLQDKMVIFDNEKRQIGWLPADCNRLPNVDRDYKESFWQPYAADFGILQENCPATAEKSKKPLCRKSSQL</sequence>
<comment type="caution">
    <text evidence="12">The sequence shown here is derived from an EMBL/GenBank/DDBJ whole genome shotgun (WGS) entry which is preliminary data.</text>
</comment>
<dbReference type="PRINTS" id="PR00792">
    <property type="entry name" value="PEPSIN"/>
</dbReference>
<evidence type="ECO:0000256" key="6">
    <source>
        <dbReference type="ARBA" id="ARBA00022801"/>
    </source>
</evidence>
<dbReference type="Gene3D" id="2.40.70.10">
    <property type="entry name" value="Acid Proteases"/>
    <property type="match status" value="2"/>
</dbReference>
<evidence type="ECO:0000256" key="10">
    <source>
        <dbReference type="SAM" id="SignalP"/>
    </source>
</evidence>
<keyword evidence="4" id="KW-0677">Repeat</keyword>
<evidence type="ECO:0000313" key="12">
    <source>
        <dbReference type="EMBL" id="KAI9199934.1"/>
    </source>
</evidence>
<dbReference type="FunFam" id="2.40.70.10:FF:000015">
    <property type="entry name" value="Aspartyl protease family protein"/>
    <property type="match status" value="1"/>
</dbReference>
<dbReference type="GO" id="GO:0004190">
    <property type="term" value="F:aspartic-type endopeptidase activity"/>
    <property type="evidence" value="ECO:0007669"/>
    <property type="project" value="UniProtKB-KW"/>
</dbReference>